<dbReference type="RefSeq" id="WP_048089384.1">
    <property type="nucleotide sequence ID" value="NZ_JMIY01000002.1"/>
</dbReference>
<dbReference type="Proteomes" id="UP000027153">
    <property type="component" value="Unassembled WGS sequence"/>
</dbReference>
<comment type="caution">
    <text evidence="1">The sequence shown here is derived from an EMBL/GenBank/DDBJ whole genome shotgun (WGS) entry which is preliminary data.</text>
</comment>
<sequence>MLNKNHNKKRIDVEHRGRVILLVVLVVLGFSVVSSATPMSRILLDPPVIEVPGGETVNLEFNIYGVNVDPYMPGLYTFQIEDNENTPINDLDIIKDYSVKQPMMVGPMVGRLSTQTTTLIITTNSNAAQGTYKPVLKVVNPISMATLETMEFTIISSNRFPIQKFENITYDFMNIQFLMAPTRELYKHVPADFQVITTANPDVGILLPITVSVTNSPFGPYRAVFLMVPVLQYSTAPVGEEWFYPIYTYTDNPAFKEYIQREWNTDEIELAEIDTKQNIYNDTSRDTCVGCHVLSNPGANRVVEDRAVLKDSSGILMEISGKSRGKDGGNAGIYPIYEKFVHSAYHAIDKNNLSVMQLDRSHTEMQALQNYDVKVKKNSRIWNLIGGNDPNFCNNCHTDNSGIKDHKSPAKQKVSINNYYPHVIRSVSEIDVKETQLLYRVTRTPIPMPLFAEQYNFTFMDSQVFEVPSSELVKYIPPEFPIEEVRPGIAAVRVVIAYEDNPIWGPFSDLQVLVPIQEIYTTDPEHYYIPITVNSYYVIEDYIDNEIALEGSRRLGYPVLPANITHELTQVNDTFYMLKTVVRDDSGVLYSTEGSYTKAYPIINEMIKRFVKDTVRLDTLNQETFVPVERPAITIREGSALWNITKGTSSYSMQQSSVFMNNSDLILVFRYRKPELPPTGNNLVEKALSLDQKYDFNYIQMYGMPTDILSNYIPADKVLLEPIPGIGISGTMIGHVNSSPLGAYSFMWVFVSINQPTEVLLPQDPGMNYLLRVYTDSEIYKRELDRVYDNSLDVRLAKFDFEQEIEQPAWWNISVRQYVNISDASGIIFELSTNASRPMPSHEVHYMYRDIDADRSVILRDNFTTLQVISQPYDPVRINVGSDDLAMIIGKEPMVFVGAAELVSEEIQDFFILTNQSTTAKKGKKK</sequence>
<evidence type="ECO:0000313" key="2">
    <source>
        <dbReference type="Proteomes" id="UP000027153"/>
    </source>
</evidence>
<protein>
    <submittedName>
        <fullName evidence="1">Uncharacterized protein</fullName>
    </submittedName>
</protein>
<proteinExistence type="predicted"/>
<dbReference type="AlphaFoldDB" id="A0A062V7G3"/>
<organism evidence="1 2">
    <name type="scientific">Candidatus Methanoperedens nitratireducens</name>
    <dbReference type="NCBI Taxonomy" id="1392998"/>
    <lineage>
        <taxon>Archaea</taxon>
        <taxon>Methanobacteriati</taxon>
        <taxon>Methanobacteriota</taxon>
        <taxon>Stenosarchaea group</taxon>
        <taxon>Methanomicrobia</taxon>
        <taxon>Methanosarcinales</taxon>
        <taxon>ANME-2 cluster</taxon>
        <taxon>Candidatus Methanoperedentaceae</taxon>
        <taxon>Candidatus Methanoperedens</taxon>
    </lineage>
</organism>
<evidence type="ECO:0000313" key="1">
    <source>
        <dbReference type="EMBL" id="KCZ72473.1"/>
    </source>
</evidence>
<accession>A0A062V7G3</accession>
<reference evidence="1 2" key="1">
    <citation type="journal article" date="2013" name="Nature">
        <title>Anaerobic oxidation of methane coupled to nitrate reduction in a novel archaeal lineage.</title>
        <authorList>
            <person name="Haroon M.F."/>
            <person name="Hu S."/>
            <person name="Shi Y."/>
            <person name="Imelfort M."/>
            <person name="Keller J."/>
            <person name="Hugenholtz P."/>
            <person name="Yuan Z."/>
            <person name="Tyson G.W."/>
        </authorList>
    </citation>
    <scope>NUCLEOTIDE SEQUENCE [LARGE SCALE GENOMIC DNA]</scope>
    <source>
        <strain evidence="1 2">ANME-2d</strain>
    </source>
</reference>
<keyword evidence="2" id="KW-1185">Reference proteome</keyword>
<dbReference type="EMBL" id="JMIY01000002">
    <property type="protein sequence ID" value="KCZ72473.1"/>
    <property type="molecule type" value="Genomic_DNA"/>
</dbReference>
<gene>
    <name evidence="1" type="ORF">ANME2D_00900</name>
</gene>
<name>A0A062V7G3_9EURY</name>